<dbReference type="InterPro" id="IPR001584">
    <property type="entry name" value="Integrase_cat-core"/>
</dbReference>
<comment type="caution">
    <text evidence="3">The sequence shown here is derived from an EMBL/GenBank/DDBJ whole genome shotgun (WGS) entry which is preliminary data.</text>
</comment>
<dbReference type="InterPro" id="IPR012337">
    <property type="entry name" value="RNaseH-like_sf"/>
</dbReference>
<dbReference type="InterPro" id="IPR043128">
    <property type="entry name" value="Rev_trsase/Diguanyl_cyclase"/>
</dbReference>
<dbReference type="AlphaFoldDB" id="A0A5D3E2Z0"/>
<dbReference type="FunFam" id="3.30.70.270:FF:000020">
    <property type="entry name" value="Transposon Tf2-6 polyprotein-like Protein"/>
    <property type="match status" value="1"/>
</dbReference>
<dbReference type="GO" id="GO:0003676">
    <property type="term" value="F:nucleic acid binding"/>
    <property type="evidence" value="ECO:0007669"/>
    <property type="project" value="InterPro"/>
</dbReference>
<dbReference type="InterPro" id="IPR050951">
    <property type="entry name" value="Retrovirus_Pol_polyprotein"/>
</dbReference>
<evidence type="ECO:0000313" key="4">
    <source>
        <dbReference type="Proteomes" id="UP000321947"/>
    </source>
</evidence>
<dbReference type="PANTHER" id="PTHR37984:SF5">
    <property type="entry name" value="PROTEIN NYNRIN-LIKE"/>
    <property type="match status" value="1"/>
</dbReference>
<name>A0A5D3E2Z0_CUCMM</name>
<dbReference type="Pfam" id="PF17919">
    <property type="entry name" value="RT_RNaseH_2"/>
    <property type="match status" value="1"/>
</dbReference>
<evidence type="ECO:0000313" key="3">
    <source>
        <dbReference type="EMBL" id="TYK29665.1"/>
    </source>
</evidence>
<dbReference type="InterPro" id="IPR036397">
    <property type="entry name" value="RNaseH_sf"/>
</dbReference>
<organism evidence="3 4">
    <name type="scientific">Cucumis melo var. makuwa</name>
    <name type="common">Oriental melon</name>
    <dbReference type="NCBI Taxonomy" id="1194695"/>
    <lineage>
        <taxon>Eukaryota</taxon>
        <taxon>Viridiplantae</taxon>
        <taxon>Streptophyta</taxon>
        <taxon>Embryophyta</taxon>
        <taxon>Tracheophyta</taxon>
        <taxon>Spermatophyta</taxon>
        <taxon>Magnoliopsida</taxon>
        <taxon>eudicotyledons</taxon>
        <taxon>Gunneridae</taxon>
        <taxon>Pentapetalae</taxon>
        <taxon>rosids</taxon>
        <taxon>fabids</taxon>
        <taxon>Cucurbitales</taxon>
        <taxon>Cucurbitaceae</taxon>
        <taxon>Benincaseae</taxon>
        <taxon>Cucumis</taxon>
    </lineage>
</organism>
<evidence type="ECO:0000256" key="1">
    <source>
        <dbReference type="ARBA" id="ARBA00023268"/>
    </source>
</evidence>
<accession>A0A5D3E2Z0</accession>
<evidence type="ECO:0000259" key="2">
    <source>
        <dbReference type="PROSITE" id="PS50994"/>
    </source>
</evidence>
<dbReference type="GO" id="GO:0003824">
    <property type="term" value="F:catalytic activity"/>
    <property type="evidence" value="ECO:0007669"/>
    <property type="project" value="UniProtKB-KW"/>
</dbReference>
<dbReference type="Gene3D" id="3.30.420.10">
    <property type="entry name" value="Ribonuclease H-like superfamily/Ribonuclease H"/>
    <property type="match status" value="1"/>
</dbReference>
<dbReference type="Proteomes" id="UP000321947">
    <property type="component" value="Unassembled WGS sequence"/>
</dbReference>
<proteinExistence type="predicted"/>
<reference evidence="3 4" key="1">
    <citation type="submission" date="2019-08" db="EMBL/GenBank/DDBJ databases">
        <title>Draft genome sequences of two oriental melons (Cucumis melo L. var makuwa).</title>
        <authorList>
            <person name="Kwon S.-Y."/>
        </authorList>
    </citation>
    <scope>NUCLEOTIDE SEQUENCE [LARGE SCALE GENOMIC DNA]</scope>
    <source>
        <strain evidence="4">cv. Chang Bougi</strain>
        <tissue evidence="3">Leaf</tissue>
    </source>
</reference>
<dbReference type="InterPro" id="IPR041577">
    <property type="entry name" value="RT_RNaseH_2"/>
</dbReference>
<dbReference type="SUPFAM" id="SSF56672">
    <property type="entry name" value="DNA/RNA polymerases"/>
    <property type="match status" value="1"/>
</dbReference>
<dbReference type="EMBL" id="SSTD01001513">
    <property type="protein sequence ID" value="TYK29665.1"/>
    <property type="molecule type" value="Genomic_DNA"/>
</dbReference>
<keyword evidence="1" id="KW-0511">Multifunctional enzyme</keyword>
<dbReference type="Gene3D" id="3.30.70.270">
    <property type="match status" value="1"/>
</dbReference>
<protein>
    <submittedName>
        <fullName evidence="3">DNA/RNA polymerases superfamily protein</fullName>
    </submittedName>
</protein>
<dbReference type="PROSITE" id="PS50994">
    <property type="entry name" value="INTEGRASE"/>
    <property type="match status" value="1"/>
</dbReference>
<dbReference type="SUPFAM" id="SSF53098">
    <property type="entry name" value="Ribonuclease H-like"/>
    <property type="match status" value="1"/>
</dbReference>
<dbReference type="InterPro" id="IPR043502">
    <property type="entry name" value="DNA/RNA_pol_sf"/>
</dbReference>
<dbReference type="PANTHER" id="PTHR37984">
    <property type="entry name" value="PROTEIN CBG26694"/>
    <property type="match status" value="1"/>
</dbReference>
<gene>
    <name evidence="3" type="ORF">E5676_scaffold64G00080</name>
</gene>
<dbReference type="GO" id="GO:0015074">
    <property type="term" value="P:DNA integration"/>
    <property type="evidence" value="ECO:0007669"/>
    <property type="project" value="InterPro"/>
</dbReference>
<feature type="domain" description="Integrase catalytic" evidence="2">
    <location>
        <begin position="282"/>
        <end position="447"/>
    </location>
</feature>
<sequence length="481" mass="54495">MYAKFRKCEFLLEQVVFLGHVVSTKGVSVDPQKVEAIVNWERLTSATEVRSFLGLARYYRCFIKDFSRLALPLTALTRKNAKFEWSDRCEQSFKELKKRLVTAPILALPITGQDYVIYCDASRQGLGCVLMQYGNVIAYASRQLKTHECKANVVADALSRKSRLPKSALCGIREALLSELRGFKVVVTSKDSGSLLVHFQVWSSLVAEIVTRQSEDSNLQKKLGKSKKCLELKFELRIDGAIVKQGRLCVPNVSELKDAILEEAHSSTYAMHPVRQRSGGLLNPFPVPEWKWEHITMDFLFGLPRTSSGHDCIWVIVDGLTKTARFISVKATSTLDQLARLYVDKIVSQYGVPVSIVSDRDPRFTYEFWHSLQKAMGTGLKFSTSFHPQTDGQSERTIQTLEDRLRVCVHQFKGSVDTNLPVMKFAYNNSYQSTISMAPYEALYDKPCRTHVCWNEVGERQLVGPELVQITTNNSKLIRKT</sequence>